<organism evidence="4 5">
    <name type="scientific">Chloropicon roscoffensis</name>
    <dbReference type="NCBI Taxonomy" id="1461544"/>
    <lineage>
        <taxon>Eukaryota</taxon>
        <taxon>Viridiplantae</taxon>
        <taxon>Chlorophyta</taxon>
        <taxon>Chloropicophyceae</taxon>
        <taxon>Chloropicales</taxon>
        <taxon>Chloropicaceae</taxon>
        <taxon>Chloropicon</taxon>
    </lineage>
</organism>
<keyword evidence="4" id="KW-0413">Isomerase</keyword>
<accession>A0AAX4PDN4</accession>
<dbReference type="Pfam" id="PF00076">
    <property type="entry name" value="RRM_1"/>
    <property type="match status" value="1"/>
</dbReference>
<dbReference type="GO" id="GO:0016853">
    <property type="term" value="F:isomerase activity"/>
    <property type="evidence" value="ECO:0007669"/>
    <property type="project" value="UniProtKB-KW"/>
</dbReference>
<dbReference type="Proteomes" id="UP001472866">
    <property type="component" value="Chromosome 09"/>
</dbReference>
<dbReference type="SMART" id="SM00360">
    <property type="entry name" value="RRM"/>
    <property type="match status" value="1"/>
</dbReference>
<dbReference type="PROSITE" id="PS50102">
    <property type="entry name" value="RRM"/>
    <property type="match status" value="1"/>
</dbReference>
<dbReference type="EMBL" id="CP151509">
    <property type="protein sequence ID" value="WZN64112.1"/>
    <property type="molecule type" value="Genomic_DNA"/>
</dbReference>
<dbReference type="Gene3D" id="3.30.70.330">
    <property type="match status" value="1"/>
</dbReference>
<dbReference type="InterPro" id="IPR034168">
    <property type="entry name" value="PPIE_RRM"/>
</dbReference>
<dbReference type="CDD" id="cd12347">
    <property type="entry name" value="RRM_PPIE"/>
    <property type="match status" value="1"/>
</dbReference>
<evidence type="ECO:0000259" key="3">
    <source>
        <dbReference type="PROSITE" id="PS50102"/>
    </source>
</evidence>
<keyword evidence="1 2" id="KW-0694">RNA-binding</keyword>
<keyword evidence="5" id="KW-1185">Reference proteome</keyword>
<dbReference type="PANTHER" id="PTHR48037">
    <property type="entry name" value="ATPASE E1"/>
    <property type="match status" value="1"/>
</dbReference>
<dbReference type="InterPro" id="IPR035979">
    <property type="entry name" value="RBD_domain_sf"/>
</dbReference>
<evidence type="ECO:0000313" key="4">
    <source>
        <dbReference type="EMBL" id="WZN64112.1"/>
    </source>
</evidence>
<proteinExistence type="predicted"/>
<protein>
    <submittedName>
        <fullName evidence="4">Peptidyl-prolyl cis-trans isomerase E</fullName>
    </submittedName>
</protein>
<feature type="domain" description="RRM" evidence="3">
    <location>
        <begin position="16"/>
        <end position="94"/>
    </location>
</feature>
<evidence type="ECO:0000256" key="1">
    <source>
        <dbReference type="ARBA" id="ARBA00022884"/>
    </source>
</evidence>
<gene>
    <name evidence="4" type="ORF">HKI87_09g56660</name>
</gene>
<dbReference type="AlphaFoldDB" id="A0AAX4PDN4"/>
<dbReference type="PANTHER" id="PTHR48037:SF1">
    <property type="entry name" value="RRM DOMAIN-CONTAINING PROTEIN"/>
    <property type="match status" value="1"/>
</dbReference>
<sequence length="132" mass="14469">MATTVVSWAKARGSRTTLYVGGLGESVNVDLLRSAFVPFGDLKDVSLPIDYKTGRHRGFGFVEFELEDDAAEALENMHDAEIDGRTLNVSLAQPPKRGGLKSRDPVWAIQDDLLEQNKGQDPMEHLEAKATA</sequence>
<evidence type="ECO:0000313" key="5">
    <source>
        <dbReference type="Proteomes" id="UP001472866"/>
    </source>
</evidence>
<dbReference type="SUPFAM" id="SSF54928">
    <property type="entry name" value="RNA-binding domain, RBD"/>
    <property type="match status" value="1"/>
</dbReference>
<dbReference type="InterPro" id="IPR012677">
    <property type="entry name" value="Nucleotide-bd_a/b_plait_sf"/>
</dbReference>
<reference evidence="4 5" key="1">
    <citation type="submission" date="2024-03" db="EMBL/GenBank/DDBJ databases">
        <title>Complete genome sequence of the green alga Chloropicon roscoffensis RCC1871.</title>
        <authorList>
            <person name="Lemieux C."/>
            <person name="Pombert J.-F."/>
            <person name="Otis C."/>
            <person name="Turmel M."/>
        </authorList>
    </citation>
    <scope>NUCLEOTIDE SEQUENCE [LARGE SCALE GENOMIC DNA]</scope>
    <source>
        <strain evidence="4 5">RCC1871</strain>
    </source>
</reference>
<name>A0AAX4PDN4_9CHLO</name>
<evidence type="ECO:0000256" key="2">
    <source>
        <dbReference type="PROSITE-ProRule" id="PRU00176"/>
    </source>
</evidence>
<dbReference type="GO" id="GO:0003723">
    <property type="term" value="F:RNA binding"/>
    <property type="evidence" value="ECO:0007669"/>
    <property type="project" value="UniProtKB-UniRule"/>
</dbReference>
<dbReference type="InterPro" id="IPR000504">
    <property type="entry name" value="RRM_dom"/>
</dbReference>